<keyword evidence="3" id="KW-1185">Reference proteome</keyword>
<evidence type="ECO:0000256" key="1">
    <source>
        <dbReference type="SAM" id="MobiDB-lite"/>
    </source>
</evidence>
<evidence type="ECO:0000313" key="2">
    <source>
        <dbReference type="EMBL" id="TNN23504.1"/>
    </source>
</evidence>
<feature type="region of interest" description="Disordered" evidence="1">
    <location>
        <begin position="1"/>
        <end position="75"/>
    </location>
</feature>
<reference evidence="2 3" key="1">
    <citation type="submission" date="2019-03" db="EMBL/GenBank/DDBJ databases">
        <title>First draft genome of Liparis tanakae, snailfish: a comprehensive survey of snailfish specific genes.</title>
        <authorList>
            <person name="Kim W."/>
            <person name="Song I."/>
            <person name="Jeong J.-H."/>
            <person name="Kim D."/>
            <person name="Kim S."/>
            <person name="Ryu S."/>
            <person name="Song J.Y."/>
            <person name="Lee S.K."/>
        </authorList>
    </citation>
    <scope>NUCLEOTIDE SEQUENCE [LARGE SCALE GENOMIC DNA]</scope>
    <source>
        <tissue evidence="2">Muscle</tissue>
    </source>
</reference>
<protein>
    <submittedName>
        <fullName evidence="2">Uncharacterized protein</fullName>
    </submittedName>
</protein>
<dbReference type="AlphaFoldDB" id="A0A4Z2E4G6"/>
<organism evidence="2 3">
    <name type="scientific">Liparis tanakae</name>
    <name type="common">Tanaka's snailfish</name>
    <dbReference type="NCBI Taxonomy" id="230148"/>
    <lineage>
        <taxon>Eukaryota</taxon>
        <taxon>Metazoa</taxon>
        <taxon>Chordata</taxon>
        <taxon>Craniata</taxon>
        <taxon>Vertebrata</taxon>
        <taxon>Euteleostomi</taxon>
        <taxon>Actinopterygii</taxon>
        <taxon>Neopterygii</taxon>
        <taxon>Teleostei</taxon>
        <taxon>Neoteleostei</taxon>
        <taxon>Acanthomorphata</taxon>
        <taxon>Eupercaria</taxon>
        <taxon>Perciformes</taxon>
        <taxon>Cottioidei</taxon>
        <taxon>Cottales</taxon>
        <taxon>Liparidae</taxon>
        <taxon>Liparis</taxon>
    </lineage>
</organism>
<evidence type="ECO:0000313" key="3">
    <source>
        <dbReference type="Proteomes" id="UP000314294"/>
    </source>
</evidence>
<dbReference type="EMBL" id="SRLO01018258">
    <property type="protein sequence ID" value="TNN23504.1"/>
    <property type="molecule type" value="Genomic_DNA"/>
</dbReference>
<proteinExistence type="predicted"/>
<gene>
    <name evidence="2" type="ORF">EYF80_066375</name>
</gene>
<feature type="compositionally biased region" description="Basic residues" evidence="1">
    <location>
        <begin position="54"/>
        <end position="63"/>
    </location>
</feature>
<dbReference type="Proteomes" id="UP000314294">
    <property type="component" value="Unassembled WGS sequence"/>
</dbReference>
<accession>A0A4Z2E4G6</accession>
<comment type="caution">
    <text evidence="2">The sequence shown here is derived from an EMBL/GenBank/DDBJ whole genome shotgun (WGS) entry which is preliminary data.</text>
</comment>
<name>A0A4Z2E4G6_9TELE</name>
<sequence>MLRYEGSGSGERDRNSSVSCGDVPNDPTPGQFPMERSVLWQRISSQATTEKTHGGVHRGRSRATRGNEFTTRRSSTALCDGVTAPCDETLTDIHRHDRTRRVNK</sequence>